<keyword evidence="1" id="KW-0596">Phosphopantetheine</keyword>
<evidence type="ECO:0000259" key="4">
    <source>
        <dbReference type="Pfam" id="PF00501"/>
    </source>
</evidence>
<reference evidence="5 6" key="1">
    <citation type="submission" date="2018-05" db="EMBL/GenBank/DDBJ databases">
        <title>Genome sequencing and assembly of the regulated plant pathogen Lachnellula willkommii and related sister species for the development of diagnostic species identification markers.</title>
        <authorList>
            <person name="Giroux E."/>
            <person name="Bilodeau G."/>
        </authorList>
    </citation>
    <scope>NUCLEOTIDE SEQUENCE [LARGE SCALE GENOMIC DNA]</scope>
    <source>
        <strain evidence="5 6">CBS 172.35</strain>
    </source>
</reference>
<accession>A0A559MLA7</accession>
<organism evidence="5 6">
    <name type="scientific">Lachnellula willkommii</name>
    <dbReference type="NCBI Taxonomy" id="215461"/>
    <lineage>
        <taxon>Eukaryota</taxon>
        <taxon>Fungi</taxon>
        <taxon>Dikarya</taxon>
        <taxon>Ascomycota</taxon>
        <taxon>Pezizomycotina</taxon>
        <taxon>Leotiomycetes</taxon>
        <taxon>Helotiales</taxon>
        <taxon>Lachnaceae</taxon>
        <taxon>Lachnellula</taxon>
    </lineage>
</organism>
<keyword evidence="2" id="KW-0597">Phosphoprotein</keyword>
<dbReference type="Gene3D" id="3.40.50.12780">
    <property type="entry name" value="N-terminal domain of ligase-like"/>
    <property type="match status" value="1"/>
</dbReference>
<evidence type="ECO:0000256" key="2">
    <source>
        <dbReference type="ARBA" id="ARBA00022553"/>
    </source>
</evidence>
<protein>
    <submittedName>
        <fullName evidence="5">Non-canonical non-ribosomal peptide synthetase</fullName>
    </submittedName>
</protein>
<dbReference type="InterPro" id="IPR020845">
    <property type="entry name" value="AMP-binding_CS"/>
</dbReference>
<keyword evidence="3" id="KW-0812">Transmembrane</keyword>
<dbReference type="Pfam" id="PF00501">
    <property type="entry name" value="AMP-binding"/>
    <property type="match status" value="1"/>
</dbReference>
<evidence type="ECO:0000313" key="5">
    <source>
        <dbReference type="EMBL" id="TVY93745.1"/>
    </source>
</evidence>
<dbReference type="InterPro" id="IPR042099">
    <property type="entry name" value="ANL_N_sf"/>
</dbReference>
<keyword evidence="3" id="KW-0472">Membrane</keyword>
<dbReference type="InterPro" id="IPR000873">
    <property type="entry name" value="AMP-dep_synth/lig_dom"/>
</dbReference>
<evidence type="ECO:0000256" key="1">
    <source>
        <dbReference type="ARBA" id="ARBA00022450"/>
    </source>
</evidence>
<dbReference type="Proteomes" id="UP000315522">
    <property type="component" value="Unassembled WGS sequence"/>
</dbReference>
<dbReference type="EMBL" id="QGML01000084">
    <property type="protein sequence ID" value="TVY93745.1"/>
    <property type="molecule type" value="Genomic_DNA"/>
</dbReference>
<dbReference type="SUPFAM" id="SSF56801">
    <property type="entry name" value="Acetyl-CoA synthetase-like"/>
    <property type="match status" value="1"/>
</dbReference>
<dbReference type="PANTHER" id="PTHR43439">
    <property type="entry name" value="PHENYLACETATE-COENZYME A LIGASE"/>
    <property type="match status" value="1"/>
</dbReference>
<dbReference type="Pfam" id="PF23562">
    <property type="entry name" value="AMP-binding_C_3"/>
    <property type="match status" value="1"/>
</dbReference>
<gene>
    <name evidence="5" type="primary">FUB8_7</name>
    <name evidence="5" type="ORF">LAWI1_G000882</name>
</gene>
<evidence type="ECO:0000256" key="3">
    <source>
        <dbReference type="SAM" id="Phobius"/>
    </source>
</evidence>
<feature type="transmembrane region" description="Helical" evidence="3">
    <location>
        <begin position="232"/>
        <end position="256"/>
    </location>
</feature>
<name>A0A559MLA7_9HELO</name>
<dbReference type="PANTHER" id="PTHR43439:SF2">
    <property type="entry name" value="ENZYME, PUTATIVE (JCVI)-RELATED"/>
    <property type="match status" value="1"/>
</dbReference>
<feature type="domain" description="AMP-dependent synthetase/ligase" evidence="4">
    <location>
        <begin position="42"/>
        <end position="347"/>
    </location>
</feature>
<keyword evidence="3" id="KW-1133">Transmembrane helix</keyword>
<keyword evidence="6" id="KW-1185">Reference proteome</keyword>
<proteinExistence type="predicted"/>
<comment type="caution">
    <text evidence="5">The sequence shown here is derived from an EMBL/GenBank/DDBJ whole genome shotgun (WGS) entry which is preliminary data.</text>
</comment>
<dbReference type="AlphaFoldDB" id="A0A559MLA7"/>
<sequence>MADGAEAKFGERLIGTLIDAHAANDPTRVWASIPVDNDDLSHGYQDISYRQFSNAINHAAWWLKDQLGTKGNRVETLAYAGPKDLRYPIIAVAALKLEKKILFCSPFATVESQHHLLSSTKASVYLHARELGPLIRSVVGENSRISTLEVPEQPKWLFGDIAPYYPYIKTWEEAYADPWIIFHTSGTTGLPKPIIYTNWMMSTFDRAELMPHDYDETMCDQFRNKRFYVSMAMLHFVGMTAALQWTTFLNMVLVVAPPMNNTASQTIQVLQESKAEGAIMVPSQITDVFRTPLGLETLRRLGYLYFAGAPLSKAVAEKLVGHVKVQPAMGTTEAGAYWIEIRNEDDWDYYQFRAGNGMVMVPRTDTLCELIFKRQSQFARWQQIFHLHPHLDEFTTKDLWARHPTRPNLWRYSGRADDLVNLTHGESLYATPLETVIQEHPDIQTVIIGGEGRKRPFVMIEFGERASVSEKSKEAKLESVWPYIEQANEKCADVVKISREHVLFTNPAQRLPQTVKNTVLRTSAIALYESEIDRLYNS</sequence>
<evidence type="ECO:0000313" key="6">
    <source>
        <dbReference type="Proteomes" id="UP000315522"/>
    </source>
</evidence>
<dbReference type="InterPro" id="IPR051414">
    <property type="entry name" value="Adenylate-forming_Reductase"/>
</dbReference>
<dbReference type="PROSITE" id="PS00455">
    <property type="entry name" value="AMP_BINDING"/>
    <property type="match status" value="1"/>
</dbReference>